<dbReference type="EMBL" id="CM039437">
    <property type="protein sequence ID" value="KAI4305164.1"/>
    <property type="molecule type" value="Genomic_DNA"/>
</dbReference>
<reference evidence="1 2" key="1">
    <citation type="journal article" date="2022" name="DNA Res.">
        <title>Chromosomal-level genome assembly of the orchid tree Bauhinia variegata (Leguminosae; Cercidoideae) supports the allotetraploid origin hypothesis of Bauhinia.</title>
        <authorList>
            <person name="Zhong Y."/>
            <person name="Chen Y."/>
            <person name="Zheng D."/>
            <person name="Pang J."/>
            <person name="Liu Y."/>
            <person name="Luo S."/>
            <person name="Meng S."/>
            <person name="Qian L."/>
            <person name="Wei D."/>
            <person name="Dai S."/>
            <person name="Zhou R."/>
        </authorList>
    </citation>
    <scope>NUCLEOTIDE SEQUENCE [LARGE SCALE GENOMIC DNA]</scope>
    <source>
        <strain evidence="1">BV-YZ2020</strain>
    </source>
</reference>
<evidence type="ECO:0000313" key="2">
    <source>
        <dbReference type="Proteomes" id="UP000828941"/>
    </source>
</evidence>
<protein>
    <submittedName>
        <fullName evidence="1">Uncharacterized protein</fullName>
    </submittedName>
</protein>
<evidence type="ECO:0000313" key="1">
    <source>
        <dbReference type="EMBL" id="KAI4305164.1"/>
    </source>
</evidence>
<sequence length="164" mass="18696">MAETAKREAQAAGCRTSAEANRYLEHKRRREAEESTRRAKENSQTPPPRSQMQDRQGLLLTSSVNEMDVTGYYGADLLSEPEKRLCYELRLPPALYLKMQEVMSVQILSGKVTTKSDAHIYSKLNQAKLTGSMICSSKRELFLHQTPITYIFFSFLSLIQIVVF</sequence>
<name>A0ACB9L628_BAUVA</name>
<accession>A0ACB9L628</accession>
<comment type="caution">
    <text evidence="1">The sequence shown here is derived from an EMBL/GenBank/DDBJ whole genome shotgun (WGS) entry which is preliminary data.</text>
</comment>
<gene>
    <name evidence="1" type="ORF">L6164_028550</name>
</gene>
<organism evidence="1 2">
    <name type="scientific">Bauhinia variegata</name>
    <name type="common">Purple orchid tree</name>
    <name type="synonym">Phanera variegata</name>
    <dbReference type="NCBI Taxonomy" id="167791"/>
    <lineage>
        <taxon>Eukaryota</taxon>
        <taxon>Viridiplantae</taxon>
        <taxon>Streptophyta</taxon>
        <taxon>Embryophyta</taxon>
        <taxon>Tracheophyta</taxon>
        <taxon>Spermatophyta</taxon>
        <taxon>Magnoliopsida</taxon>
        <taxon>eudicotyledons</taxon>
        <taxon>Gunneridae</taxon>
        <taxon>Pentapetalae</taxon>
        <taxon>rosids</taxon>
        <taxon>fabids</taxon>
        <taxon>Fabales</taxon>
        <taxon>Fabaceae</taxon>
        <taxon>Cercidoideae</taxon>
        <taxon>Cercideae</taxon>
        <taxon>Bauhiniinae</taxon>
        <taxon>Bauhinia</taxon>
    </lineage>
</organism>
<dbReference type="Proteomes" id="UP000828941">
    <property type="component" value="Chromosome 12"/>
</dbReference>
<proteinExistence type="predicted"/>
<keyword evidence="2" id="KW-1185">Reference proteome</keyword>